<accession>A0A131Z3Y8</accession>
<evidence type="ECO:0000256" key="1">
    <source>
        <dbReference type="SAM" id="Phobius"/>
    </source>
</evidence>
<feature type="transmembrane region" description="Helical" evidence="1">
    <location>
        <begin position="75"/>
        <end position="95"/>
    </location>
</feature>
<organism evidence="2">
    <name type="scientific">Rhipicephalus appendiculatus</name>
    <name type="common">Brown ear tick</name>
    <dbReference type="NCBI Taxonomy" id="34631"/>
    <lineage>
        <taxon>Eukaryota</taxon>
        <taxon>Metazoa</taxon>
        <taxon>Ecdysozoa</taxon>
        <taxon>Arthropoda</taxon>
        <taxon>Chelicerata</taxon>
        <taxon>Arachnida</taxon>
        <taxon>Acari</taxon>
        <taxon>Parasitiformes</taxon>
        <taxon>Ixodida</taxon>
        <taxon>Ixodoidea</taxon>
        <taxon>Ixodidae</taxon>
        <taxon>Rhipicephalinae</taxon>
        <taxon>Rhipicephalus</taxon>
        <taxon>Rhipicephalus</taxon>
    </lineage>
</organism>
<sequence length="133" mass="14861">MDSNYLLGILNVNGTRNITRLLARDSPFIVPNVSFQSPVTEAQQLIKAFPDEPVGHHPNNIEGHHREDFGAAGPVVVMLGCLFLIFLAVGIPTFIQKKRREAKERREAIRRLQAAERRDVAEGLSFQVPSMDS</sequence>
<keyword evidence="1" id="KW-0812">Transmembrane</keyword>
<proteinExistence type="predicted"/>
<name>A0A131Z3Y8_RHIAP</name>
<keyword evidence="1" id="KW-0472">Membrane</keyword>
<evidence type="ECO:0000313" key="2">
    <source>
        <dbReference type="EMBL" id="JAP86104.1"/>
    </source>
</evidence>
<reference evidence="2" key="1">
    <citation type="journal article" date="2016" name="Ticks Tick Borne Dis.">
        <title>De novo assembly and annotation of the salivary gland transcriptome of Rhipicephalus appendiculatus male and female ticks during blood feeding.</title>
        <authorList>
            <person name="de Castro M.H."/>
            <person name="de Klerk D."/>
            <person name="Pienaar R."/>
            <person name="Latif A.A."/>
            <person name="Rees D.J."/>
            <person name="Mans B.J."/>
        </authorList>
    </citation>
    <scope>NUCLEOTIDE SEQUENCE</scope>
    <source>
        <tissue evidence="2">Salivary glands</tissue>
    </source>
</reference>
<dbReference type="EMBL" id="GEDV01002453">
    <property type="protein sequence ID" value="JAP86104.1"/>
    <property type="molecule type" value="Transcribed_RNA"/>
</dbReference>
<dbReference type="AlphaFoldDB" id="A0A131Z3Y8"/>
<keyword evidence="1" id="KW-1133">Transmembrane helix</keyword>
<protein>
    <submittedName>
        <fullName evidence="2">Uncharacterized protein</fullName>
    </submittedName>
</protein>